<dbReference type="EMBL" id="JBBWWQ010000018">
    <property type="protein sequence ID" value="KAK8921631.1"/>
    <property type="molecule type" value="Genomic_DNA"/>
</dbReference>
<evidence type="ECO:0000313" key="3">
    <source>
        <dbReference type="EMBL" id="KAK8921631.1"/>
    </source>
</evidence>
<accession>A0AAP0B0H8</accession>
<dbReference type="PANTHER" id="PTHR12161">
    <property type="entry name" value="IST1 FAMILY MEMBER"/>
    <property type="match status" value="1"/>
</dbReference>
<comment type="caution">
    <text evidence="3">The sequence shown here is derived from an EMBL/GenBank/DDBJ whole genome shotgun (WGS) entry which is preliminary data.</text>
</comment>
<keyword evidence="4" id="KW-1185">Reference proteome</keyword>
<dbReference type="InterPro" id="IPR005061">
    <property type="entry name" value="Ist1"/>
</dbReference>
<dbReference type="FunFam" id="1.20.1260.60:FF:000002">
    <property type="entry name" value="Vacuolar protein sorting-associated protein IST1"/>
    <property type="match status" value="1"/>
</dbReference>
<dbReference type="Proteomes" id="UP001418222">
    <property type="component" value="Unassembled WGS sequence"/>
</dbReference>
<evidence type="ECO:0000256" key="2">
    <source>
        <dbReference type="SAM" id="MobiDB-lite"/>
    </source>
</evidence>
<evidence type="ECO:0000313" key="4">
    <source>
        <dbReference type="Proteomes" id="UP001418222"/>
    </source>
</evidence>
<dbReference type="PANTHER" id="PTHR12161:SF16">
    <property type="entry name" value="REGULATOR OF VPS4 ACTIVITY IN THE MVB PATHWAY PROTEIN"/>
    <property type="match status" value="1"/>
</dbReference>
<reference evidence="3 4" key="1">
    <citation type="journal article" date="2022" name="Nat. Plants">
        <title>Genomes of leafy and leafless Platanthera orchids illuminate the evolution of mycoheterotrophy.</title>
        <authorList>
            <person name="Li M.H."/>
            <person name="Liu K.W."/>
            <person name="Li Z."/>
            <person name="Lu H.C."/>
            <person name="Ye Q.L."/>
            <person name="Zhang D."/>
            <person name="Wang J.Y."/>
            <person name="Li Y.F."/>
            <person name="Zhong Z.M."/>
            <person name="Liu X."/>
            <person name="Yu X."/>
            <person name="Liu D.K."/>
            <person name="Tu X.D."/>
            <person name="Liu B."/>
            <person name="Hao Y."/>
            <person name="Liao X.Y."/>
            <person name="Jiang Y.T."/>
            <person name="Sun W.H."/>
            <person name="Chen J."/>
            <person name="Chen Y.Q."/>
            <person name="Ai Y."/>
            <person name="Zhai J.W."/>
            <person name="Wu S.S."/>
            <person name="Zhou Z."/>
            <person name="Hsiao Y.Y."/>
            <person name="Wu W.L."/>
            <person name="Chen Y.Y."/>
            <person name="Lin Y.F."/>
            <person name="Hsu J.L."/>
            <person name="Li C.Y."/>
            <person name="Wang Z.W."/>
            <person name="Zhao X."/>
            <person name="Zhong W.Y."/>
            <person name="Ma X.K."/>
            <person name="Ma L."/>
            <person name="Huang J."/>
            <person name="Chen G.Z."/>
            <person name="Huang M.Z."/>
            <person name="Huang L."/>
            <person name="Peng D.H."/>
            <person name="Luo Y.B."/>
            <person name="Zou S.Q."/>
            <person name="Chen S.P."/>
            <person name="Lan S."/>
            <person name="Tsai W.C."/>
            <person name="Van de Peer Y."/>
            <person name="Liu Z.J."/>
        </authorList>
    </citation>
    <scope>NUCLEOTIDE SEQUENCE [LARGE SCALE GENOMIC DNA]</scope>
    <source>
        <strain evidence="3">Lor287</strain>
    </source>
</reference>
<dbReference type="Pfam" id="PF03398">
    <property type="entry name" value="Ist1"/>
    <property type="match status" value="1"/>
</dbReference>
<dbReference type="AlphaFoldDB" id="A0AAP0B0H8"/>
<dbReference type="Gene3D" id="1.20.1260.60">
    <property type="entry name" value="Vacuolar protein sorting-associated protein Ist1"/>
    <property type="match status" value="1"/>
</dbReference>
<proteinExistence type="inferred from homology"/>
<comment type="similarity">
    <text evidence="1">Belongs to the IST1 family.</text>
</comment>
<dbReference type="GO" id="GO:0015031">
    <property type="term" value="P:protein transport"/>
    <property type="evidence" value="ECO:0007669"/>
    <property type="project" value="InterPro"/>
</dbReference>
<feature type="region of interest" description="Disordered" evidence="2">
    <location>
        <begin position="212"/>
        <end position="232"/>
    </location>
</feature>
<gene>
    <name evidence="3" type="ORF">KSP39_PZI020577</name>
</gene>
<evidence type="ECO:0008006" key="5">
    <source>
        <dbReference type="Google" id="ProtNLM"/>
    </source>
</evidence>
<evidence type="ECO:0000256" key="1">
    <source>
        <dbReference type="ARBA" id="ARBA00005536"/>
    </source>
</evidence>
<protein>
    <recommendedName>
        <fullName evidence="5">Regulator of Vps4 activity in the MVB pathway protein</fullName>
    </recommendedName>
</protein>
<name>A0AAP0B0H8_9ASPA</name>
<dbReference type="InterPro" id="IPR042277">
    <property type="entry name" value="IST1-like"/>
</dbReference>
<organism evidence="3 4">
    <name type="scientific">Platanthera zijinensis</name>
    <dbReference type="NCBI Taxonomy" id="2320716"/>
    <lineage>
        <taxon>Eukaryota</taxon>
        <taxon>Viridiplantae</taxon>
        <taxon>Streptophyta</taxon>
        <taxon>Embryophyta</taxon>
        <taxon>Tracheophyta</taxon>
        <taxon>Spermatophyta</taxon>
        <taxon>Magnoliopsida</taxon>
        <taxon>Liliopsida</taxon>
        <taxon>Asparagales</taxon>
        <taxon>Orchidaceae</taxon>
        <taxon>Orchidoideae</taxon>
        <taxon>Orchideae</taxon>
        <taxon>Orchidinae</taxon>
        <taxon>Platanthera</taxon>
    </lineage>
</organism>
<feature type="compositionally biased region" description="Basic and acidic residues" evidence="2">
    <location>
        <begin position="222"/>
        <end position="232"/>
    </location>
</feature>
<sequence length="279" mass="31049">MGRLLDALFGRRKRQNKKLKALLNLAVCRLGVLSKDRHVRWSGARSDLLQLLLLLHQERALLRAELVIKEQNMIDAFAMVEAYCRLLIERIFLIQPQKECPEELREAAAGLCFAASRCGDLPELQKIRKILSSRFGKGFTIAAVELRNNCGVNGKLVQNFSARQPSLESRIIVMNEIARENGIKFDLITNLFPEISSMQADEAPGLWIKTGAEEITSPPPDSARDSDEKLEMRSEGEYKDIVSAAEAAFESAAYAAVAAKAAVELFRSESELSVSGERT</sequence>